<dbReference type="GO" id="GO:0046933">
    <property type="term" value="F:proton-transporting ATP synthase activity, rotational mechanism"/>
    <property type="evidence" value="ECO:0007669"/>
    <property type="project" value="InterPro"/>
</dbReference>
<organism evidence="9 10">
    <name type="scientific">Golovinomyces cichoracearum</name>
    <dbReference type="NCBI Taxonomy" id="62708"/>
    <lineage>
        <taxon>Eukaryota</taxon>
        <taxon>Fungi</taxon>
        <taxon>Dikarya</taxon>
        <taxon>Ascomycota</taxon>
        <taxon>Pezizomycotina</taxon>
        <taxon>Leotiomycetes</taxon>
        <taxon>Erysiphales</taxon>
        <taxon>Erysiphaceae</taxon>
        <taxon>Golovinomyces</taxon>
    </lineage>
</organism>
<evidence type="ECO:0000256" key="1">
    <source>
        <dbReference type="ARBA" id="ARBA00004370"/>
    </source>
</evidence>
<keyword evidence="4" id="KW-0813">Transport</keyword>
<evidence type="ECO:0000256" key="2">
    <source>
        <dbReference type="ARBA" id="ARBA00007046"/>
    </source>
</evidence>
<dbReference type="Proteomes" id="UP000285326">
    <property type="component" value="Unassembled WGS sequence"/>
</dbReference>
<dbReference type="PANTHER" id="PTHR11910">
    <property type="entry name" value="ATP SYNTHASE DELTA CHAIN"/>
    <property type="match status" value="1"/>
</dbReference>
<evidence type="ECO:0000256" key="4">
    <source>
        <dbReference type="ARBA" id="ARBA00022448"/>
    </source>
</evidence>
<dbReference type="Gene3D" id="1.10.520.20">
    <property type="entry name" value="N-terminal domain of the delta subunit of the F1F0-ATP synthase"/>
    <property type="match status" value="1"/>
</dbReference>
<keyword evidence="7" id="KW-0472">Membrane</keyword>
<dbReference type="PROSITE" id="PS00389">
    <property type="entry name" value="ATPASE_DELTA"/>
    <property type="match status" value="1"/>
</dbReference>
<comment type="caution">
    <text evidence="9">The sequence shown here is derived from an EMBL/GenBank/DDBJ whole genome shotgun (WGS) entry which is preliminary data.</text>
</comment>
<dbReference type="SUPFAM" id="SSF47928">
    <property type="entry name" value="N-terminal domain of the delta subunit of the F1F0-ATP synthase"/>
    <property type="match status" value="1"/>
</dbReference>
<comment type="subcellular location">
    <subcellularLocation>
        <location evidence="1">Membrane</location>
    </subcellularLocation>
</comment>
<evidence type="ECO:0000256" key="7">
    <source>
        <dbReference type="ARBA" id="ARBA00023136"/>
    </source>
</evidence>
<evidence type="ECO:0000256" key="8">
    <source>
        <dbReference type="ARBA" id="ARBA00023310"/>
    </source>
</evidence>
<evidence type="ECO:0000256" key="3">
    <source>
        <dbReference type="ARBA" id="ARBA00014723"/>
    </source>
</evidence>
<proteinExistence type="inferred from homology"/>
<gene>
    <name evidence="9" type="ORF">GcM1_246159</name>
</gene>
<comment type="similarity">
    <text evidence="2">Belongs to the ATPase delta chain family.</text>
</comment>
<evidence type="ECO:0000313" key="10">
    <source>
        <dbReference type="Proteomes" id="UP000285326"/>
    </source>
</evidence>
<keyword evidence="6" id="KW-0406">Ion transport</keyword>
<keyword evidence="8" id="KW-0066">ATP synthesis</keyword>
<dbReference type="PRINTS" id="PR00125">
    <property type="entry name" value="ATPASEDELTA"/>
</dbReference>
<sequence length="232" mass="25256">MLSCRTLLSPRWMSSSRTFSVRGISRGFKERNYATASIIDSKPPVALHGLDGTYATALYTAAVKNQTLDRTAKAINELKNLNQKDPKLSKILQAPSLSAGDKSAIIDELQKQIGDSGRGDTVRNFMKTLAEYNRLGLLQSVCEKFGQLISAARGEVEAIVISATPLDSKSLSRLENAISKSSFLGEGRKLRIKNTVKLDIIGGLIVEIGDRTIDLSVSSRVAKMNKLITDTI</sequence>
<dbReference type="Pfam" id="PF00213">
    <property type="entry name" value="OSCP"/>
    <property type="match status" value="1"/>
</dbReference>
<dbReference type="HAMAP" id="MF_01416">
    <property type="entry name" value="ATP_synth_delta_bact"/>
    <property type="match status" value="1"/>
</dbReference>
<dbReference type="InterPro" id="IPR020781">
    <property type="entry name" value="ATPase_OSCP/d_CS"/>
</dbReference>
<dbReference type="InterPro" id="IPR000711">
    <property type="entry name" value="ATPase_OSCP/dsu"/>
</dbReference>
<reference evidence="9 10" key="1">
    <citation type="journal article" date="2018" name="BMC Genomics">
        <title>Comparative genome analyses reveal sequence features reflecting distinct modes of host-adaptation between dicot and monocot powdery mildew.</title>
        <authorList>
            <person name="Wu Y."/>
            <person name="Ma X."/>
            <person name="Pan Z."/>
            <person name="Kale S.D."/>
            <person name="Song Y."/>
            <person name="King H."/>
            <person name="Zhang Q."/>
            <person name="Presley C."/>
            <person name="Deng X."/>
            <person name="Wei C.I."/>
            <person name="Xiao S."/>
        </authorList>
    </citation>
    <scope>NUCLEOTIDE SEQUENCE [LARGE SCALE GENOMIC DNA]</scope>
    <source>
        <strain evidence="9">UMSG1</strain>
    </source>
</reference>
<dbReference type="EMBL" id="MCBS01024632">
    <property type="protein sequence ID" value="RKF72984.1"/>
    <property type="molecule type" value="Genomic_DNA"/>
</dbReference>
<keyword evidence="5" id="KW-0375">Hydrogen ion transport</keyword>
<evidence type="ECO:0000313" key="9">
    <source>
        <dbReference type="EMBL" id="RKF72984.1"/>
    </source>
</evidence>
<accession>A0A420IEL5</accession>
<evidence type="ECO:0000256" key="6">
    <source>
        <dbReference type="ARBA" id="ARBA00023065"/>
    </source>
</evidence>
<evidence type="ECO:0000256" key="5">
    <source>
        <dbReference type="ARBA" id="ARBA00022781"/>
    </source>
</evidence>
<name>A0A420IEL5_9PEZI</name>
<dbReference type="AlphaFoldDB" id="A0A420IEL5"/>
<dbReference type="GO" id="GO:0016020">
    <property type="term" value="C:membrane"/>
    <property type="evidence" value="ECO:0007669"/>
    <property type="project" value="UniProtKB-SubCell"/>
</dbReference>
<protein>
    <recommendedName>
        <fullName evidence="3">ATP synthase subunit 5, mitochondrial</fullName>
    </recommendedName>
</protein>
<dbReference type="NCBIfam" id="TIGR01145">
    <property type="entry name" value="ATP_synt_delta"/>
    <property type="match status" value="1"/>
</dbReference>
<dbReference type="InterPro" id="IPR026015">
    <property type="entry name" value="ATP_synth_OSCP/delta_N_sf"/>
</dbReference>